<sequence length="176" mass="19378">MTRTSRIDPPSRTTAVRAAAPEDAVRADARRLVIRGQLRRPLALTVADLRERWRQHRAAVVFDCAKNGPRHHTFHGPLLRDVIDTAEPTFDARRRKDRSRYLLTVTGGDGHHTVLSWAEIDPDFGDAPILLATAMDGRGLDGTGSQLVVPSDRCGARYISAISGIWVGTCAPPERP</sequence>
<dbReference type="EMBL" id="CP147982">
    <property type="protein sequence ID" value="WXK75572.1"/>
    <property type="molecule type" value="Genomic_DNA"/>
</dbReference>
<evidence type="ECO:0000313" key="3">
    <source>
        <dbReference type="EMBL" id="WXK75572.1"/>
    </source>
</evidence>
<dbReference type="Pfam" id="PF00174">
    <property type="entry name" value="Oxidored_molyb"/>
    <property type="match status" value="1"/>
</dbReference>
<dbReference type="SUPFAM" id="SSF56524">
    <property type="entry name" value="Oxidoreductase molybdopterin-binding domain"/>
    <property type="match status" value="1"/>
</dbReference>
<feature type="domain" description="Oxidoreductase molybdopterin-binding" evidence="2">
    <location>
        <begin position="25"/>
        <end position="167"/>
    </location>
</feature>
<protein>
    <submittedName>
        <fullName evidence="3">Molybdopterin-dependent oxidoreductase</fullName>
    </submittedName>
</protein>
<evidence type="ECO:0000313" key="4">
    <source>
        <dbReference type="Proteomes" id="UP001626628"/>
    </source>
</evidence>
<keyword evidence="4" id="KW-1185">Reference proteome</keyword>
<dbReference type="Proteomes" id="UP001626628">
    <property type="component" value="Chromosome"/>
</dbReference>
<gene>
    <name evidence="3" type="ORF">WAB15_06095</name>
</gene>
<accession>A0ABZ2QPS0</accession>
<evidence type="ECO:0000256" key="1">
    <source>
        <dbReference type="SAM" id="MobiDB-lite"/>
    </source>
</evidence>
<proteinExistence type="predicted"/>
<dbReference type="InterPro" id="IPR000572">
    <property type="entry name" value="OxRdtase_Mopterin-bd_dom"/>
</dbReference>
<evidence type="ECO:0000259" key="2">
    <source>
        <dbReference type="Pfam" id="PF00174"/>
    </source>
</evidence>
<dbReference type="InterPro" id="IPR036374">
    <property type="entry name" value="OxRdtase_Mopterin-bd_sf"/>
</dbReference>
<name>A0ABZ2QPS0_9ACTN</name>
<organism evidence="3 4">
    <name type="scientific">Streptomyces sirii</name>
    <dbReference type="NCBI Taxonomy" id="3127701"/>
    <lineage>
        <taxon>Bacteria</taxon>
        <taxon>Bacillati</taxon>
        <taxon>Actinomycetota</taxon>
        <taxon>Actinomycetes</taxon>
        <taxon>Kitasatosporales</taxon>
        <taxon>Streptomycetaceae</taxon>
        <taxon>Streptomyces</taxon>
    </lineage>
</organism>
<dbReference type="RefSeq" id="WP_407285595.1">
    <property type="nucleotide sequence ID" value="NZ_CP147982.1"/>
</dbReference>
<feature type="region of interest" description="Disordered" evidence="1">
    <location>
        <begin position="1"/>
        <end position="20"/>
    </location>
</feature>
<reference evidence="3 4" key="1">
    <citation type="submission" date="2024-03" db="EMBL/GenBank/DDBJ databases">
        <title>The complete genome of Streptomyces sirii sp.nov.</title>
        <authorList>
            <person name="Zakalyukina Y.V."/>
            <person name="Belik A.R."/>
            <person name="Biryukov M.V."/>
            <person name="Baturina O.A."/>
            <person name="Kabilov M.R."/>
        </authorList>
    </citation>
    <scope>NUCLEOTIDE SEQUENCE [LARGE SCALE GENOMIC DNA]</scope>
    <source>
        <strain evidence="3 4">BP-8</strain>
    </source>
</reference>
<dbReference type="Gene3D" id="3.90.420.10">
    <property type="entry name" value="Oxidoreductase, molybdopterin-binding domain"/>
    <property type="match status" value="1"/>
</dbReference>